<proteinExistence type="predicted"/>
<dbReference type="SUPFAM" id="SSF47413">
    <property type="entry name" value="lambda repressor-like DNA-binding domains"/>
    <property type="match status" value="1"/>
</dbReference>
<evidence type="ECO:0000313" key="3">
    <source>
        <dbReference type="Proteomes" id="UP001478817"/>
    </source>
</evidence>
<dbReference type="InterPro" id="IPR001387">
    <property type="entry name" value="Cro/C1-type_HTH"/>
</dbReference>
<accession>A0ABV1IFU3</accession>
<dbReference type="EMBL" id="JBBNGS010000005">
    <property type="protein sequence ID" value="MEQ2637487.1"/>
    <property type="molecule type" value="Genomic_DNA"/>
</dbReference>
<dbReference type="Proteomes" id="UP001478817">
    <property type="component" value="Unassembled WGS sequence"/>
</dbReference>
<evidence type="ECO:0000313" key="2">
    <source>
        <dbReference type="EMBL" id="MEQ2637487.1"/>
    </source>
</evidence>
<dbReference type="SMART" id="SM00530">
    <property type="entry name" value="HTH_XRE"/>
    <property type="match status" value="1"/>
</dbReference>
<dbReference type="PROSITE" id="PS50943">
    <property type="entry name" value="HTH_CROC1"/>
    <property type="match status" value="1"/>
</dbReference>
<organism evidence="2 3">
    <name type="scientific">Paratractidigestivibacter faecalis</name>
    <dbReference type="NCBI Taxonomy" id="2292441"/>
    <lineage>
        <taxon>Bacteria</taxon>
        <taxon>Bacillati</taxon>
        <taxon>Actinomycetota</taxon>
        <taxon>Coriobacteriia</taxon>
        <taxon>Coriobacteriales</taxon>
        <taxon>Atopobiaceae</taxon>
        <taxon>Paratractidigestivibacter</taxon>
    </lineage>
</organism>
<protein>
    <submittedName>
        <fullName evidence="2">Helix-turn-helix domain-containing protein</fullName>
    </submittedName>
</protein>
<dbReference type="Gene3D" id="1.10.260.40">
    <property type="entry name" value="lambda repressor-like DNA-binding domains"/>
    <property type="match status" value="1"/>
</dbReference>
<dbReference type="CDD" id="cd00093">
    <property type="entry name" value="HTH_XRE"/>
    <property type="match status" value="1"/>
</dbReference>
<dbReference type="RefSeq" id="WP_349181997.1">
    <property type="nucleotide sequence ID" value="NZ_JBBNGS010000005.1"/>
</dbReference>
<evidence type="ECO:0000259" key="1">
    <source>
        <dbReference type="PROSITE" id="PS50943"/>
    </source>
</evidence>
<gene>
    <name evidence="2" type="ORF">AAAT05_03930</name>
</gene>
<keyword evidence="3" id="KW-1185">Reference proteome</keyword>
<sequence length="102" mass="11574">MNLDEYRQELINQGVTAEDFAKAREATAEKIEAYELAQERKRRRITQTQVARSMGVGQSRVSEIENGDLGSARLDTIRRYAKSLGAKLVISFEWPDKTIEIG</sequence>
<feature type="domain" description="HTH cro/C1-type" evidence="1">
    <location>
        <begin position="36"/>
        <end position="91"/>
    </location>
</feature>
<reference evidence="2 3" key="1">
    <citation type="submission" date="2024-04" db="EMBL/GenBank/DDBJ databases">
        <title>Human intestinal bacterial collection.</title>
        <authorList>
            <person name="Pauvert C."/>
            <person name="Hitch T.C.A."/>
            <person name="Clavel T."/>
        </authorList>
    </citation>
    <scope>NUCLEOTIDE SEQUENCE [LARGE SCALE GENOMIC DNA]</scope>
    <source>
        <strain evidence="2 3">CLA-AA-H197</strain>
    </source>
</reference>
<dbReference type="Pfam" id="PF01381">
    <property type="entry name" value="HTH_3"/>
    <property type="match status" value="1"/>
</dbReference>
<name>A0ABV1IFU3_9ACTN</name>
<dbReference type="InterPro" id="IPR010982">
    <property type="entry name" value="Lambda_DNA-bd_dom_sf"/>
</dbReference>
<comment type="caution">
    <text evidence="2">The sequence shown here is derived from an EMBL/GenBank/DDBJ whole genome shotgun (WGS) entry which is preliminary data.</text>
</comment>